<proteinExistence type="evidence at transcript level"/>
<evidence type="ECO:0000313" key="3">
    <source>
        <dbReference type="MGI" id="MGI:1924470"/>
    </source>
</evidence>
<feature type="compositionally biased region" description="Basic residues" evidence="1">
    <location>
        <begin position="143"/>
        <end position="152"/>
    </location>
</feature>
<reference evidence="2" key="8">
    <citation type="journal article" date="2005" name="Science">
        <title>Antisense Transcription in the Mammalian Transcriptome.</title>
        <authorList>
            <consortium name="RIKEN Genome Exploration Research Group and Genome Science Group (Genome Network Project Core Group) and the FANTOM Consortium"/>
        </authorList>
    </citation>
    <scope>NUCLEOTIDE SEQUENCE</scope>
    <source>
        <strain evidence="2">C57BL/6J</strain>
        <tissue evidence="2">Cerebellum</tissue>
    </source>
</reference>
<dbReference type="MGI" id="MGI:1924470">
    <property type="gene designation" value="Tmem200a"/>
</dbReference>
<reference evidence="2" key="7">
    <citation type="journal article" date="2005" name="Science">
        <title>The Transcriptional Landscape of the Mammalian Genome.</title>
        <authorList>
            <consortium name="The FANTOM Consortium"/>
            <consortium name="Riken Genome Exploration Research Group and Genome Science Group (Genome Network Project Core Group)"/>
        </authorList>
    </citation>
    <scope>NUCLEOTIDE SEQUENCE</scope>
    <source>
        <strain evidence="2">C57BL/6J</strain>
        <tissue evidence="2">Cerebellum</tissue>
    </source>
</reference>
<feature type="compositionally biased region" description="Low complexity" evidence="1">
    <location>
        <begin position="124"/>
        <end position="142"/>
    </location>
</feature>
<sequence length="152" mass="16204">STVWVPGCWRRSGKPVPPSPPILLLAASGARIHQEPSPKLSLEPRIPFVFLGGGGDALAAIFCPGLGHRYPRRIGAALVRWRRPRPPDARVRAPAPRPDSSSFGDRTASSAGAPRGWGVRPWLPAAAQIPPDAPDPAASLAGPRRRTLSRQL</sequence>
<dbReference type="EMBL" id="AK163932">
    <property type="protein sequence ID" value="BAE37542.1"/>
    <property type="molecule type" value="mRNA"/>
</dbReference>
<dbReference type="AlphaFoldDB" id="Q3TQ43"/>
<reference evidence="2" key="5">
    <citation type="journal article" date="2002" name="Nature">
        <title>Analysis of the mouse transcriptome based on functional annotation of 60,770 full-length cDNAs.</title>
        <authorList>
            <consortium name="The FANTOM Consortium and the RIKEN Genome Exploration Research Group Phase I and II Team"/>
        </authorList>
    </citation>
    <scope>NUCLEOTIDE SEQUENCE</scope>
    <source>
        <strain evidence="2">C57BL/6J</strain>
        <tissue evidence="2">Cerebellum</tissue>
    </source>
</reference>
<feature type="compositionally biased region" description="Polar residues" evidence="1">
    <location>
        <begin position="100"/>
        <end position="110"/>
    </location>
</feature>
<dbReference type="AGR" id="MGI:1924470"/>
<reference evidence="2" key="6">
    <citation type="submission" date="2004-04" db="EMBL/GenBank/DDBJ databases">
        <authorList>
            <person name="Arakawa T."/>
            <person name="Carninci P."/>
            <person name="Fukuda S."/>
            <person name="Hashizume W."/>
            <person name="Hayashida K."/>
            <person name="Hori F."/>
            <person name="Iida J."/>
            <person name="Imamura K."/>
            <person name="Imotani K."/>
            <person name="Itoh M."/>
            <person name="Kanagawa S."/>
            <person name="Kawai J."/>
            <person name="Kojima M."/>
            <person name="Konno H."/>
            <person name="Murata M."/>
            <person name="Nakamura M."/>
            <person name="Ninomiya N."/>
            <person name="Nishiyori H."/>
            <person name="Nomura K."/>
            <person name="Ohno M."/>
            <person name="Sakazume N."/>
            <person name="Sano H."/>
            <person name="Sasaki D."/>
            <person name="Shibata K."/>
            <person name="Shiraki T."/>
            <person name="Tagami M."/>
            <person name="Tagami Y."/>
            <person name="Waki K."/>
            <person name="Watahiki A."/>
            <person name="Muramatsu M."/>
            <person name="Hayashizaki Y."/>
        </authorList>
    </citation>
    <scope>NUCLEOTIDE SEQUENCE</scope>
    <source>
        <strain evidence="2">C57BL/6J</strain>
        <tissue evidence="2">Cerebellum</tissue>
    </source>
</reference>
<reference evidence="2" key="2">
    <citation type="journal article" date="2000" name="Genome Res.">
        <title>Normalization and subtraction of cap-trapper-selected cDNAs to prepare full-length cDNA libraries for rapid discovery of new genes.</title>
        <authorList>
            <person name="Carninci P."/>
            <person name="Shibata Y."/>
            <person name="Hayatsu N."/>
            <person name="Sugahara Y."/>
            <person name="Shibata K."/>
            <person name="Itoh M."/>
            <person name="Konno H."/>
            <person name="Okazaki Y."/>
            <person name="Muramatsu M."/>
            <person name="Hayashizaki Y."/>
        </authorList>
    </citation>
    <scope>NUCLEOTIDE SEQUENCE</scope>
    <source>
        <strain evidence="2">C57BL/6J</strain>
        <tissue evidence="2">Cerebellum</tissue>
    </source>
</reference>
<feature type="region of interest" description="Disordered" evidence="1">
    <location>
        <begin position="83"/>
        <end position="152"/>
    </location>
</feature>
<feature type="non-terminal residue" evidence="2">
    <location>
        <position position="1"/>
    </location>
</feature>
<name>Q3TQ43_MOUSE</name>
<organism evidence="2">
    <name type="scientific">Mus musculus</name>
    <name type="common">Mouse</name>
    <dbReference type="NCBI Taxonomy" id="10090"/>
    <lineage>
        <taxon>Eukaryota</taxon>
        <taxon>Metazoa</taxon>
        <taxon>Chordata</taxon>
        <taxon>Craniata</taxon>
        <taxon>Vertebrata</taxon>
        <taxon>Euteleostomi</taxon>
        <taxon>Mammalia</taxon>
        <taxon>Eutheria</taxon>
        <taxon>Euarchontoglires</taxon>
        <taxon>Glires</taxon>
        <taxon>Rodentia</taxon>
        <taxon>Myomorpha</taxon>
        <taxon>Muroidea</taxon>
        <taxon>Muridae</taxon>
        <taxon>Murinae</taxon>
        <taxon>Mus</taxon>
        <taxon>Mus</taxon>
    </lineage>
</organism>
<reference evidence="2" key="1">
    <citation type="journal article" date="1999" name="Methods Enzymol.">
        <title>High-efficiency full-length cDNA cloning.</title>
        <authorList>
            <person name="Carninci P."/>
            <person name="Hayashizaki Y."/>
        </authorList>
    </citation>
    <scope>NUCLEOTIDE SEQUENCE</scope>
    <source>
        <strain evidence="2">C57BL/6J</strain>
        <tissue evidence="2">Cerebellum</tissue>
    </source>
</reference>
<accession>Q3TQ43</accession>
<reference evidence="2" key="4">
    <citation type="journal article" date="2001" name="Nature">
        <title>Functional annotation of a full-length mouse cDNA collection.</title>
        <authorList>
            <consortium name="The RIKEN Genome Exploration Research Group Phase II Team and the FANTOM Consortium"/>
        </authorList>
    </citation>
    <scope>NUCLEOTIDE SEQUENCE</scope>
    <source>
        <strain evidence="2">C57BL/6J</strain>
        <tissue evidence="2">Cerebellum</tissue>
    </source>
</reference>
<evidence type="ECO:0000256" key="1">
    <source>
        <dbReference type="SAM" id="MobiDB-lite"/>
    </source>
</evidence>
<reference evidence="2" key="3">
    <citation type="journal article" date="2000" name="Genome Res.">
        <title>RIKEN integrated sequence analysis (RISA) system--384-format sequencing pipeline with 384 multicapillary sequencer.</title>
        <authorList>
            <person name="Shibata K."/>
            <person name="Itoh M."/>
            <person name="Aizawa K."/>
            <person name="Nagaoka S."/>
            <person name="Sasaki N."/>
            <person name="Carninci P."/>
            <person name="Konno H."/>
            <person name="Akiyama J."/>
            <person name="Nishi K."/>
            <person name="Kitsunai T."/>
            <person name="Tashiro H."/>
            <person name="Itoh M."/>
            <person name="Sumi N."/>
            <person name="Ishii Y."/>
            <person name="Nakamura S."/>
            <person name="Hazama M."/>
            <person name="Nishine T."/>
            <person name="Harada A."/>
            <person name="Yamamoto R."/>
            <person name="Matsumoto H."/>
            <person name="Sakaguchi S."/>
            <person name="Ikegami T."/>
            <person name="Kashiwagi K."/>
            <person name="Fujiwake S."/>
            <person name="Inoue K."/>
            <person name="Togawa Y."/>
            <person name="Izawa M."/>
            <person name="Ohara E."/>
            <person name="Watahiki M."/>
            <person name="Yoneda Y."/>
            <person name="Ishikawa T."/>
            <person name="Ozawa K."/>
            <person name="Tanaka T."/>
            <person name="Matsuura S."/>
            <person name="Kawai J."/>
            <person name="Okazaki Y."/>
            <person name="Muramatsu M."/>
            <person name="Inoue Y."/>
            <person name="Kira A."/>
            <person name="Hayashizaki Y."/>
        </authorList>
    </citation>
    <scope>NUCLEOTIDE SEQUENCE</scope>
    <source>
        <strain evidence="2">C57BL/6J</strain>
        <tissue evidence="2">Cerebellum</tissue>
    </source>
</reference>
<protein>
    <submittedName>
        <fullName evidence="2">Uncharacterized protein</fullName>
    </submittedName>
</protein>
<gene>
    <name evidence="3" type="primary">Tmem200a</name>
</gene>
<evidence type="ECO:0000313" key="2">
    <source>
        <dbReference type="EMBL" id="BAE37542.1"/>
    </source>
</evidence>